<dbReference type="Pfam" id="PF17761">
    <property type="entry name" value="DUF1016_N"/>
    <property type="match status" value="1"/>
</dbReference>
<evidence type="ECO:0000313" key="4">
    <source>
        <dbReference type="Proteomes" id="UP000236736"/>
    </source>
</evidence>
<keyword evidence="3" id="KW-0255">Endonuclease</keyword>
<keyword evidence="4" id="KW-1185">Reference proteome</keyword>
<evidence type="ECO:0000259" key="1">
    <source>
        <dbReference type="Pfam" id="PF06250"/>
    </source>
</evidence>
<dbReference type="PANTHER" id="PTHR30547:SF5">
    <property type="entry name" value="NUCLEASE YHCG-RELATED"/>
    <property type="match status" value="1"/>
</dbReference>
<accession>A0A1H5ZWB4</accession>
<dbReference type="InterPro" id="IPR009362">
    <property type="entry name" value="YhcG_C"/>
</dbReference>
<feature type="domain" description="YhcG PDDEXK nuclease" evidence="1">
    <location>
        <begin position="195"/>
        <end position="346"/>
    </location>
</feature>
<dbReference type="Proteomes" id="UP000236736">
    <property type="component" value="Unassembled WGS sequence"/>
</dbReference>
<dbReference type="GO" id="GO:0003676">
    <property type="term" value="F:nucleic acid binding"/>
    <property type="evidence" value="ECO:0007669"/>
    <property type="project" value="InterPro"/>
</dbReference>
<dbReference type="STRING" id="1120964.GCA_001313265_03280"/>
<dbReference type="OrthoDB" id="9801263at2"/>
<protein>
    <submittedName>
        <fullName evidence="3">Predicted nuclease of restriction endonuclease-like (RecB) superfamily, DUF1016 family</fullName>
    </submittedName>
</protein>
<name>A0A1H5ZWB4_9BACT</name>
<dbReference type="InterPro" id="IPR041527">
    <property type="entry name" value="YhcG_N"/>
</dbReference>
<proteinExistence type="predicted"/>
<keyword evidence="3" id="KW-0378">Hydrolase</keyword>
<gene>
    <name evidence="3" type="ORF">SAMN03080598_03772</name>
</gene>
<dbReference type="PANTHER" id="PTHR30547">
    <property type="entry name" value="UNCHARACTERIZED PROTEIN YHCG-RELATED"/>
    <property type="match status" value="1"/>
</dbReference>
<dbReference type="Gene3D" id="3.40.1350.10">
    <property type="match status" value="1"/>
</dbReference>
<dbReference type="InterPro" id="IPR011856">
    <property type="entry name" value="tRNA_endonuc-like_dom_sf"/>
</dbReference>
<dbReference type="Pfam" id="PF06250">
    <property type="entry name" value="YhcG_C"/>
    <property type="match status" value="1"/>
</dbReference>
<evidence type="ECO:0000313" key="3">
    <source>
        <dbReference type="EMBL" id="SEG40729.1"/>
    </source>
</evidence>
<organism evidence="3 4">
    <name type="scientific">Algoriphagus boritolerans DSM 17298 = JCM 18970</name>
    <dbReference type="NCBI Taxonomy" id="1120964"/>
    <lineage>
        <taxon>Bacteria</taxon>
        <taxon>Pseudomonadati</taxon>
        <taxon>Bacteroidota</taxon>
        <taxon>Cytophagia</taxon>
        <taxon>Cytophagales</taxon>
        <taxon>Cyclobacteriaceae</taxon>
        <taxon>Algoriphagus</taxon>
    </lineage>
</organism>
<dbReference type="InterPro" id="IPR053148">
    <property type="entry name" value="PD-DEXK-like_domain"/>
</dbReference>
<dbReference type="GO" id="GO:0004519">
    <property type="term" value="F:endonuclease activity"/>
    <property type="evidence" value="ECO:0007669"/>
    <property type="project" value="UniProtKB-KW"/>
</dbReference>
<keyword evidence="3" id="KW-0540">Nuclease</keyword>
<reference evidence="4" key="1">
    <citation type="submission" date="2016-10" db="EMBL/GenBank/DDBJ databases">
        <authorList>
            <person name="Varghese N."/>
            <person name="Submissions S."/>
        </authorList>
    </citation>
    <scope>NUCLEOTIDE SEQUENCE [LARGE SCALE GENOMIC DNA]</scope>
    <source>
        <strain evidence="4">DSM 17298</strain>
    </source>
</reference>
<sequence length="356" mass="40900">MTKQFTQIVLLIQEARGKAISAVNTELINVYWKVGAYISLQLQQAVWGEKTVTELAAYIKKSHPEIKGFERRGLYRMKQFYETYAGTAVVSSMTVQMQTAGNESDKIVSSLMTQLDLSRQRDCLLTKISWTHHLVIMSRCASNEERLFYIERAIKEAYSVRELERQINSGIYERSLSGIQVSPALKAKQSEIAGIFKDNYVFEFLNINDPIKESELQQALISQMKAFVLELGRDFLFVSEEFKLQVGKSDFFIDLLFYHRGLQCLVAFELKADKFRPEHLGQLNFYLEALDRDVKKKHENPSIGILLCKGKDAEVVEYALSRNLSPAMVAEYTMHLPDKALLQKKLHSIFEDNLEL</sequence>
<dbReference type="RefSeq" id="WP_103926346.1">
    <property type="nucleotide sequence ID" value="NZ_FNVR01000033.1"/>
</dbReference>
<feature type="domain" description="YhcG N-terminal" evidence="2">
    <location>
        <begin position="8"/>
        <end position="174"/>
    </location>
</feature>
<evidence type="ECO:0000259" key="2">
    <source>
        <dbReference type="Pfam" id="PF17761"/>
    </source>
</evidence>
<dbReference type="EMBL" id="FNVR01000033">
    <property type="protein sequence ID" value="SEG40729.1"/>
    <property type="molecule type" value="Genomic_DNA"/>
</dbReference>
<dbReference type="AlphaFoldDB" id="A0A1H5ZWB4"/>